<dbReference type="OrthoDB" id="15595at2759"/>
<feature type="region of interest" description="Disordered" evidence="1">
    <location>
        <begin position="164"/>
        <end position="183"/>
    </location>
</feature>
<protein>
    <submittedName>
        <fullName evidence="3">Uncharacterized protein</fullName>
    </submittedName>
</protein>
<dbReference type="HOGENOM" id="CLU_075627_0_0_1"/>
<gene>
    <name evidence="3" type="ORF">SAPIO_CDS9068</name>
</gene>
<organism evidence="3 4">
    <name type="scientific">Pseudallescheria apiosperma</name>
    <name type="common">Scedosporium apiospermum</name>
    <dbReference type="NCBI Taxonomy" id="563466"/>
    <lineage>
        <taxon>Eukaryota</taxon>
        <taxon>Fungi</taxon>
        <taxon>Dikarya</taxon>
        <taxon>Ascomycota</taxon>
        <taxon>Pezizomycotina</taxon>
        <taxon>Sordariomycetes</taxon>
        <taxon>Hypocreomycetidae</taxon>
        <taxon>Microascales</taxon>
        <taxon>Microascaceae</taxon>
        <taxon>Scedosporium</taxon>
    </lineage>
</organism>
<dbReference type="InterPro" id="IPR018852">
    <property type="entry name" value="DUF2456"/>
</dbReference>
<feature type="transmembrane region" description="Helical" evidence="2">
    <location>
        <begin position="71"/>
        <end position="99"/>
    </location>
</feature>
<feature type="transmembrane region" description="Helical" evidence="2">
    <location>
        <begin position="236"/>
        <end position="258"/>
    </location>
</feature>
<sequence length="272" mass="29293">MTPTHLSAPQPDLRFSTCSTVKVSSDVDDIGPKKVSSEAVQDPHTSAPTPPPARAEMSRLPPTTRPTVAQLLYLLGFHGIGSFIVSGGVNFGIACAMYLHTPDKITLFHLPNTLAGDAGLTLIIQPIVTWLIEALLVNLDLRTSSVSPLAYPLSPSSPVRKFLGVPSSSPTNPESQEQPSSSNRRMGLVGQILRLFFCFILPSFLILWPMSVGILTAVGEKQGSDYVFQNQWAPQIFKLVLGAVQGLLITPVMAAFWVMREGLLMTEGGLEG</sequence>
<dbReference type="Proteomes" id="UP000028545">
    <property type="component" value="Unassembled WGS sequence"/>
</dbReference>
<proteinExistence type="predicted"/>
<dbReference type="PANTHER" id="PTHR28297">
    <property type="entry name" value="FUNGAL PROTEIN"/>
    <property type="match status" value="1"/>
</dbReference>
<reference evidence="3 4" key="1">
    <citation type="journal article" date="2014" name="Genome Announc.">
        <title>Draft genome sequence of the pathogenic fungus Scedosporium apiospermum.</title>
        <authorList>
            <person name="Vandeputte P."/>
            <person name="Ghamrawi S."/>
            <person name="Rechenmann M."/>
            <person name="Iltis A."/>
            <person name="Giraud S."/>
            <person name="Fleury M."/>
            <person name="Thornton C."/>
            <person name="Delhaes L."/>
            <person name="Meyer W."/>
            <person name="Papon N."/>
            <person name="Bouchara J.P."/>
        </authorList>
    </citation>
    <scope>NUCLEOTIDE SEQUENCE [LARGE SCALE GENOMIC DNA]</scope>
    <source>
        <strain evidence="3 4">IHEM 14462</strain>
    </source>
</reference>
<keyword evidence="2" id="KW-0472">Membrane</keyword>
<keyword evidence="2" id="KW-1133">Transmembrane helix</keyword>
<dbReference type="VEuPathDB" id="FungiDB:SAPIO_CDS9068"/>
<name>A0A084FY99_PSEDA</name>
<evidence type="ECO:0000256" key="2">
    <source>
        <dbReference type="SAM" id="Phobius"/>
    </source>
</evidence>
<accession>A0A084FY99</accession>
<dbReference type="PANTHER" id="PTHR28297:SF1">
    <property type="entry name" value="FUNGAL PROTEIN"/>
    <property type="match status" value="1"/>
</dbReference>
<evidence type="ECO:0000256" key="1">
    <source>
        <dbReference type="SAM" id="MobiDB-lite"/>
    </source>
</evidence>
<dbReference type="KEGG" id="sapo:SAPIO_CDS9068"/>
<keyword evidence="2" id="KW-0812">Transmembrane</keyword>
<feature type="region of interest" description="Disordered" evidence="1">
    <location>
        <begin position="24"/>
        <end position="61"/>
    </location>
</feature>
<comment type="caution">
    <text evidence="3">The sequence shown here is derived from an EMBL/GenBank/DDBJ whole genome shotgun (WGS) entry which is preliminary data.</text>
</comment>
<keyword evidence="4" id="KW-1185">Reference proteome</keyword>
<feature type="transmembrane region" description="Helical" evidence="2">
    <location>
        <begin position="192"/>
        <end position="216"/>
    </location>
</feature>
<dbReference type="GeneID" id="27728140"/>
<evidence type="ECO:0000313" key="4">
    <source>
        <dbReference type="Proteomes" id="UP000028545"/>
    </source>
</evidence>
<evidence type="ECO:0000313" key="3">
    <source>
        <dbReference type="EMBL" id="KEZ40061.1"/>
    </source>
</evidence>
<feature type="transmembrane region" description="Helical" evidence="2">
    <location>
        <begin position="119"/>
        <end position="139"/>
    </location>
</feature>
<dbReference type="OMA" id="WEGNDER"/>
<feature type="compositionally biased region" description="Polar residues" evidence="1">
    <location>
        <begin position="166"/>
        <end position="183"/>
    </location>
</feature>
<dbReference type="RefSeq" id="XP_016639860.1">
    <property type="nucleotide sequence ID" value="XM_016790557.1"/>
</dbReference>
<dbReference type="EMBL" id="JOWA01000132">
    <property type="protein sequence ID" value="KEZ40061.1"/>
    <property type="molecule type" value="Genomic_DNA"/>
</dbReference>
<dbReference type="Pfam" id="PF10445">
    <property type="entry name" value="DUF2456"/>
    <property type="match status" value="1"/>
</dbReference>
<dbReference type="AlphaFoldDB" id="A0A084FY99"/>